<dbReference type="SUPFAM" id="SSF51905">
    <property type="entry name" value="FAD/NAD(P)-binding domain"/>
    <property type="match status" value="1"/>
</dbReference>
<reference evidence="8" key="1">
    <citation type="submission" date="2023-06" db="EMBL/GenBank/DDBJ databases">
        <title>Conoideocrella luteorostrata (Hypocreales: Clavicipitaceae), a potential biocontrol fungus for elongate hemlock scale in United States Christmas tree production areas.</title>
        <authorList>
            <person name="Barrett H."/>
            <person name="Lovett B."/>
            <person name="Macias A.M."/>
            <person name="Stajich J.E."/>
            <person name="Kasson M.T."/>
        </authorList>
    </citation>
    <scope>NUCLEOTIDE SEQUENCE</scope>
    <source>
        <strain evidence="8">ARSEF 14590</strain>
    </source>
</reference>
<dbReference type="PANTHER" id="PTHR11552:SF147">
    <property type="entry name" value="CHOLINE DEHYDROGENASE, MITOCHONDRIAL"/>
    <property type="match status" value="1"/>
</dbReference>
<evidence type="ECO:0000313" key="9">
    <source>
        <dbReference type="Proteomes" id="UP001251528"/>
    </source>
</evidence>
<dbReference type="EMBL" id="JASWJB010000016">
    <property type="protein sequence ID" value="KAK2612469.1"/>
    <property type="molecule type" value="Genomic_DNA"/>
</dbReference>
<dbReference type="PANTHER" id="PTHR11552">
    <property type="entry name" value="GLUCOSE-METHANOL-CHOLINE GMC OXIDOREDUCTASE"/>
    <property type="match status" value="1"/>
</dbReference>
<evidence type="ECO:0000259" key="7">
    <source>
        <dbReference type="PROSITE" id="PS00624"/>
    </source>
</evidence>
<dbReference type="Gene3D" id="3.50.50.60">
    <property type="entry name" value="FAD/NAD(P)-binding domain"/>
    <property type="match status" value="2"/>
</dbReference>
<evidence type="ECO:0000256" key="3">
    <source>
        <dbReference type="ARBA" id="ARBA00022630"/>
    </source>
</evidence>
<organism evidence="8 9">
    <name type="scientific">Conoideocrella luteorostrata</name>
    <dbReference type="NCBI Taxonomy" id="1105319"/>
    <lineage>
        <taxon>Eukaryota</taxon>
        <taxon>Fungi</taxon>
        <taxon>Dikarya</taxon>
        <taxon>Ascomycota</taxon>
        <taxon>Pezizomycotina</taxon>
        <taxon>Sordariomycetes</taxon>
        <taxon>Hypocreomycetidae</taxon>
        <taxon>Hypocreales</taxon>
        <taxon>Clavicipitaceae</taxon>
        <taxon>Conoideocrella</taxon>
    </lineage>
</organism>
<dbReference type="Gene3D" id="3.30.560.10">
    <property type="entry name" value="Glucose Oxidase, domain 3"/>
    <property type="match status" value="2"/>
</dbReference>
<dbReference type="InterPro" id="IPR000172">
    <property type="entry name" value="GMC_OxRdtase_N"/>
</dbReference>
<dbReference type="GO" id="GO:0050660">
    <property type="term" value="F:flavin adenine dinucleotide binding"/>
    <property type="evidence" value="ECO:0007669"/>
    <property type="project" value="InterPro"/>
</dbReference>
<comment type="similarity">
    <text evidence="2">Belongs to the GMC oxidoreductase family.</text>
</comment>
<dbReference type="Pfam" id="PF05199">
    <property type="entry name" value="GMC_oxred_C"/>
    <property type="match status" value="1"/>
</dbReference>
<feature type="active site" description="Proton donor" evidence="5">
    <location>
        <position position="528"/>
    </location>
</feature>
<evidence type="ECO:0000256" key="4">
    <source>
        <dbReference type="ARBA" id="ARBA00022827"/>
    </source>
</evidence>
<dbReference type="PROSITE" id="PS00624">
    <property type="entry name" value="GMC_OXRED_2"/>
    <property type="match status" value="1"/>
</dbReference>
<keyword evidence="9" id="KW-1185">Reference proteome</keyword>
<feature type="domain" description="Glucose-methanol-choline oxidoreductase N-terminal" evidence="7">
    <location>
        <begin position="280"/>
        <end position="294"/>
    </location>
</feature>
<evidence type="ECO:0000256" key="5">
    <source>
        <dbReference type="PIRSR" id="PIRSR000137-1"/>
    </source>
</evidence>
<dbReference type="AlphaFoldDB" id="A0AAJ0CZH8"/>
<dbReference type="PIRSF" id="PIRSF000137">
    <property type="entry name" value="Alcohol_oxidase"/>
    <property type="match status" value="1"/>
</dbReference>
<dbReference type="GO" id="GO:0016614">
    <property type="term" value="F:oxidoreductase activity, acting on CH-OH group of donors"/>
    <property type="evidence" value="ECO:0007669"/>
    <property type="project" value="InterPro"/>
</dbReference>
<evidence type="ECO:0000256" key="2">
    <source>
        <dbReference type="ARBA" id="ARBA00010790"/>
    </source>
</evidence>
<keyword evidence="4 6" id="KW-0274">FAD</keyword>
<dbReference type="SUPFAM" id="SSF54373">
    <property type="entry name" value="FAD-linked reductases, C-terminal domain"/>
    <property type="match status" value="1"/>
</dbReference>
<proteinExistence type="inferred from homology"/>
<feature type="active site" description="Proton acceptor" evidence="5">
    <location>
        <position position="571"/>
    </location>
</feature>
<sequence>MARQRANPLQDPLHYASLQKKVGPPATKASAAREMPSYDYIIVGGGAAGCVLAGTLSEDQNVSVLLIEAGVDNNKLMETKAPLMYGKLFHGEHDWNYFTMEQSSLASRRLYWPRARVLGGCTSMNTMMYHHCSPSDYDEWVSKHGCDGWGYDDLAPSFREMEGYSWLTEIGEKGFLAACEESGIRYNSDVNTPAGSLGATRFQTSIDQKGQRSSPATAFLSPEARNRPNLFVACNARVLRVLFDRLSGEVPVAFGVELKTARDGPLFQAHARREVILSGGSVNTPQILMMSGIGAADELKKHGIALVKENQNVGKHLKDHLTSAGILCKARAGTTLDYLANDLKAVPALLRWLALGSGPLTSNVAEVAAFLRSVDCESSEPSTAKPADNSSGKEAPDLEIIGAPLAYIHHGEETAKNGDNIYSMVAVGLRPKSSGNITLRSSDPFDAPVIDPRYLSDEKDNDRKVLLVGMRMLLRIMRAPAFQKFFEAVPVDDDVTLYWWPYSSSDPDAITDEQLTRSMREKAFTLYHPVGTARMGPSASTSVVDLQCRVHGVEGLRVVDASIFPEQVSGHPAAPVAAIAYKASKIIRESYSN</sequence>
<dbReference type="InterPro" id="IPR007867">
    <property type="entry name" value="GMC_OxRtase_C"/>
</dbReference>
<name>A0AAJ0CZH8_9HYPO</name>
<dbReference type="InterPro" id="IPR036188">
    <property type="entry name" value="FAD/NAD-bd_sf"/>
</dbReference>
<evidence type="ECO:0000256" key="1">
    <source>
        <dbReference type="ARBA" id="ARBA00001974"/>
    </source>
</evidence>
<accession>A0AAJ0CZH8</accession>
<feature type="binding site" evidence="6">
    <location>
        <position position="117"/>
    </location>
    <ligand>
        <name>FAD</name>
        <dbReference type="ChEBI" id="CHEBI:57692"/>
    </ligand>
</feature>
<comment type="cofactor">
    <cofactor evidence="1 6">
        <name>FAD</name>
        <dbReference type="ChEBI" id="CHEBI:57692"/>
    </cofactor>
</comment>
<evidence type="ECO:0000256" key="6">
    <source>
        <dbReference type="PIRSR" id="PIRSR000137-2"/>
    </source>
</evidence>
<dbReference type="InterPro" id="IPR012132">
    <property type="entry name" value="GMC_OxRdtase"/>
</dbReference>
<keyword evidence="3" id="KW-0285">Flavoprotein</keyword>
<evidence type="ECO:0000313" key="8">
    <source>
        <dbReference type="EMBL" id="KAK2612469.1"/>
    </source>
</evidence>
<dbReference type="Pfam" id="PF00732">
    <property type="entry name" value="GMC_oxred_N"/>
    <property type="match status" value="1"/>
</dbReference>
<dbReference type="Proteomes" id="UP001251528">
    <property type="component" value="Unassembled WGS sequence"/>
</dbReference>
<protein>
    <recommendedName>
        <fullName evidence="7">Glucose-methanol-choline oxidoreductase N-terminal domain-containing protein</fullName>
    </recommendedName>
</protein>
<gene>
    <name evidence="8" type="ORF">QQS21_001573</name>
</gene>
<comment type="caution">
    <text evidence="8">The sequence shown here is derived from an EMBL/GenBank/DDBJ whole genome shotgun (WGS) entry which is preliminary data.</text>
</comment>
<feature type="binding site" evidence="6">
    <location>
        <position position="238"/>
    </location>
    <ligand>
        <name>FAD</name>
        <dbReference type="ChEBI" id="CHEBI:57692"/>
    </ligand>
</feature>